<comment type="caution">
    <text evidence="3">The sequence shown here is derived from an EMBL/GenBank/DDBJ whole genome shotgun (WGS) entry which is preliminary data.</text>
</comment>
<reference evidence="3" key="1">
    <citation type="submission" date="2021-01" db="EMBL/GenBank/DDBJ databases">
        <authorList>
            <consortium name="Genoscope - CEA"/>
            <person name="William W."/>
        </authorList>
    </citation>
    <scope>NUCLEOTIDE SEQUENCE</scope>
</reference>
<dbReference type="InterPro" id="IPR045168">
    <property type="entry name" value="YTH_prot"/>
</dbReference>
<dbReference type="PANTHER" id="PTHR12357">
    <property type="entry name" value="YTH YT521-B HOMOLOGY DOMAIN-CONTAINING"/>
    <property type="match status" value="1"/>
</dbReference>
<name>A0A8S1M2C1_9CILI</name>
<dbReference type="GO" id="GO:0003729">
    <property type="term" value="F:mRNA binding"/>
    <property type="evidence" value="ECO:0007669"/>
    <property type="project" value="TreeGrafter"/>
</dbReference>
<dbReference type="CDD" id="cd21134">
    <property type="entry name" value="YTH"/>
    <property type="match status" value="1"/>
</dbReference>
<feature type="compositionally biased region" description="Low complexity" evidence="1">
    <location>
        <begin position="301"/>
        <end position="329"/>
    </location>
</feature>
<evidence type="ECO:0000313" key="3">
    <source>
        <dbReference type="EMBL" id="CAD8074460.1"/>
    </source>
</evidence>
<gene>
    <name evidence="3" type="ORF">PSON_ATCC_30995.1.T0320095</name>
</gene>
<evidence type="ECO:0000259" key="2">
    <source>
        <dbReference type="PROSITE" id="PS50882"/>
    </source>
</evidence>
<dbReference type="AlphaFoldDB" id="A0A8S1M2C1"/>
<protein>
    <recommendedName>
        <fullName evidence="2">YTH domain-containing protein</fullName>
    </recommendedName>
</protein>
<keyword evidence="4" id="KW-1185">Reference proteome</keyword>
<feature type="compositionally biased region" description="Low complexity" evidence="1">
    <location>
        <begin position="273"/>
        <end position="284"/>
    </location>
</feature>
<evidence type="ECO:0000256" key="1">
    <source>
        <dbReference type="SAM" id="MobiDB-lite"/>
    </source>
</evidence>
<evidence type="ECO:0000313" key="4">
    <source>
        <dbReference type="Proteomes" id="UP000692954"/>
    </source>
</evidence>
<dbReference type="Proteomes" id="UP000692954">
    <property type="component" value="Unassembled WGS sequence"/>
</dbReference>
<dbReference type="OrthoDB" id="306475at2759"/>
<feature type="compositionally biased region" description="Polar residues" evidence="1">
    <location>
        <begin position="285"/>
        <end position="300"/>
    </location>
</feature>
<dbReference type="GO" id="GO:0061157">
    <property type="term" value="P:mRNA destabilization"/>
    <property type="evidence" value="ECO:0007669"/>
    <property type="project" value="TreeGrafter"/>
</dbReference>
<proteinExistence type="predicted"/>
<sequence length="329" mass="39428">MQTNPICPQPEAQYLDNYENFEEVTKTFKCLQNIHQPLEQEATYFLIRAPTKDNVHRAIKYGIWTSSSRNNQKLNDATRPVYLLFNVTQTSHFIGLAKIVSNFRENMHFMYWAEENKWFGSFQIEWVFVRDLPYSELSSIQQSSGKCIHELIDCTQIENGDIIYSAFQNQPQKSCMLKTFKELDNSEKRKRNERDSNPNFAIQFQEYISVFESMPFTFSVASYQRRKQQQFQNQYYQQCAYYYQSPWYGVAQPTFWNQQQQLQQQSLPQQQQQQQQQFQQQQQQTSNNPGFYQTSNYNRPQTQNHQNNKFQQKKQLNNKNNNQQSPKKQ</sequence>
<accession>A0A8S1M2C1</accession>
<feature type="region of interest" description="Disordered" evidence="1">
    <location>
        <begin position="273"/>
        <end position="329"/>
    </location>
</feature>
<dbReference type="PROSITE" id="PS50882">
    <property type="entry name" value="YTH"/>
    <property type="match status" value="1"/>
</dbReference>
<dbReference type="EMBL" id="CAJJDN010000032">
    <property type="protein sequence ID" value="CAD8074460.1"/>
    <property type="molecule type" value="Genomic_DNA"/>
</dbReference>
<organism evidence="3 4">
    <name type="scientific">Paramecium sonneborni</name>
    <dbReference type="NCBI Taxonomy" id="65129"/>
    <lineage>
        <taxon>Eukaryota</taxon>
        <taxon>Sar</taxon>
        <taxon>Alveolata</taxon>
        <taxon>Ciliophora</taxon>
        <taxon>Intramacronucleata</taxon>
        <taxon>Oligohymenophorea</taxon>
        <taxon>Peniculida</taxon>
        <taxon>Parameciidae</taxon>
        <taxon>Paramecium</taxon>
    </lineage>
</organism>
<dbReference type="InterPro" id="IPR007275">
    <property type="entry name" value="YTH_domain"/>
</dbReference>
<feature type="domain" description="YTH" evidence="2">
    <location>
        <begin position="42"/>
        <end position="171"/>
    </location>
</feature>
<dbReference type="GO" id="GO:0005737">
    <property type="term" value="C:cytoplasm"/>
    <property type="evidence" value="ECO:0007669"/>
    <property type="project" value="TreeGrafter"/>
</dbReference>
<dbReference type="Pfam" id="PF04146">
    <property type="entry name" value="YTH"/>
    <property type="match status" value="1"/>
</dbReference>
<dbReference type="PANTHER" id="PTHR12357:SF89">
    <property type="entry name" value="YTH DOMAIN-CONTAINING FAMILY PROTEIN"/>
    <property type="match status" value="1"/>
</dbReference>